<dbReference type="EMBL" id="QMPZ01000092">
    <property type="protein sequence ID" value="RLE08526.1"/>
    <property type="molecule type" value="Genomic_DNA"/>
</dbReference>
<dbReference type="Pfam" id="PF10134">
    <property type="entry name" value="RPA"/>
    <property type="match status" value="1"/>
</dbReference>
<evidence type="ECO:0000313" key="2">
    <source>
        <dbReference type="Proteomes" id="UP000279422"/>
    </source>
</evidence>
<evidence type="ECO:0000313" key="1">
    <source>
        <dbReference type="EMBL" id="RLE08526.1"/>
    </source>
</evidence>
<evidence type="ECO:0008006" key="3">
    <source>
        <dbReference type="Google" id="ProtNLM"/>
    </source>
</evidence>
<dbReference type="AlphaFoldDB" id="A0A497E4Q7"/>
<protein>
    <recommendedName>
        <fullName evidence="3">EF-hand domain-containing protein</fullName>
    </recommendedName>
</protein>
<comment type="caution">
    <text evidence="1">The sequence shown here is derived from an EMBL/GenBank/DDBJ whole genome shotgun (WGS) entry which is preliminary data.</text>
</comment>
<gene>
    <name evidence="1" type="ORF">DRJ00_06120</name>
</gene>
<accession>A0A497E4Q7</accession>
<proteinExistence type="predicted"/>
<reference evidence="1 2" key="1">
    <citation type="submission" date="2018-06" db="EMBL/GenBank/DDBJ databases">
        <title>Extensive metabolic versatility and redundancy in microbially diverse, dynamic hydrothermal sediments.</title>
        <authorList>
            <person name="Dombrowski N."/>
            <person name="Teske A."/>
            <person name="Baker B.J."/>
        </authorList>
    </citation>
    <scope>NUCLEOTIDE SEQUENCE [LARGE SCALE GENOMIC DNA]</scope>
    <source>
        <strain evidence="1">B47_G16</strain>
    </source>
</reference>
<dbReference type="Proteomes" id="UP000279422">
    <property type="component" value="Unassembled WGS sequence"/>
</dbReference>
<name>A0A497E4Q7_UNCAE</name>
<dbReference type="InterPro" id="IPR018777">
    <property type="entry name" value="Replication_initiator_prot_A"/>
</dbReference>
<sequence>MKKKSIKKTGKAKYEMNLAEFPVTVLSKRVSKDKKVIKYTDWIIGKDGKKERREWTVTGSAEWGLPTGSALRTLFELINIWKEQGFRERKIYFASRYNLLRQMGSKLSKRDYERIEKDLNCLVGITIRAKKAFWDKELEAYVDKTFHLFEELNLYRQDGISEGGKTQQPLPFAYIKASEVFHNAVKKGNILTIDSELFRKLTAPTEQRLALYLSKMLRKQSVHKRDIFKLAEQLPIYEKYPSQIKRTLNKALKSLIDKGFSLLESYYYEKSSDGKSENIVFVKAKQKTKPREEVGGYKVKALVDDMLRVLGDEKSRGFYTKIAKLCPQDMIYRALSETKQDYSDSSIRKSRGAIFTEKIKRYAKEAGIDLGLSSPKKDPLTKREREAIKEVEKAFGGMIKFVDKDKNGEV</sequence>
<organism evidence="1 2">
    <name type="scientific">Aerophobetes bacterium</name>
    <dbReference type="NCBI Taxonomy" id="2030807"/>
    <lineage>
        <taxon>Bacteria</taxon>
        <taxon>Candidatus Aerophobota</taxon>
    </lineage>
</organism>